<accession>A0A9X9WXP9</accession>
<dbReference type="SUPFAM" id="SSF53187">
    <property type="entry name" value="Zn-dependent exopeptidases"/>
    <property type="match status" value="1"/>
</dbReference>
<comment type="similarity">
    <text evidence="1">Belongs to the peptidase M17 family.</text>
</comment>
<dbReference type="PANTHER" id="PTHR11963">
    <property type="entry name" value="LEUCINE AMINOPEPTIDASE-RELATED"/>
    <property type="match status" value="1"/>
</dbReference>
<keyword evidence="2 8" id="KW-0031">Aminopeptidase</keyword>
<dbReference type="GO" id="GO:0030145">
    <property type="term" value="F:manganese ion binding"/>
    <property type="evidence" value="ECO:0007669"/>
    <property type="project" value="InterPro"/>
</dbReference>
<dbReference type="GO" id="GO:0006508">
    <property type="term" value="P:proteolysis"/>
    <property type="evidence" value="ECO:0007669"/>
    <property type="project" value="UniProtKB-KW"/>
</dbReference>
<proteinExistence type="inferred from homology"/>
<sequence length="431" mass="44867">DLPGRPHRLLVGLGKDRTQRAAETAGAAAALAAGEATELDLAAEGLSPEEAAAVAAGVALGAWRFDGLRTKDVAKRLSRLTVHLPQAEVAAEAAYARLAPGVAGCLLARDLTAEPANRLTTRAFAERLEALADEGLEVEIHGRKWLERHGFGALLAVGGGSDSPPRLAVLRWRGVLPVPPVAFVGKGIVFDTGGVSIKPAAGMEAMRADMAGAAACAGAMLALARRKSPAPAVAVLAIAENATGARSYRPGDVIRTSSRRTVEVIDTDAEGRLVLADALHHAIARFRPRAMIDLATLTGAVISTLGHHRAGLFGTEAALMAAAAAAGEAVGERLWPLPIGERHREDLKSDIADLRQCVPAGGDGWAGRFVPDACHAAAFLREFVGQTPWAHLDIAGMDTAEAAHDLGPAGPTGFGVRLLDRLVSMRFEQEP</sequence>
<evidence type="ECO:0000256" key="3">
    <source>
        <dbReference type="ARBA" id="ARBA00022670"/>
    </source>
</evidence>
<keyword evidence="3" id="KW-0645">Protease</keyword>
<name>A0A9X9WXP9_9PROT</name>
<gene>
    <name evidence="8" type="ORF">GXW76_12175</name>
</gene>
<dbReference type="InterPro" id="IPR000819">
    <property type="entry name" value="Peptidase_M17_C"/>
</dbReference>
<dbReference type="InterPro" id="IPR011356">
    <property type="entry name" value="Leucine_aapep/pepB"/>
</dbReference>
<evidence type="ECO:0000256" key="5">
    <source>
        <dbReference type="ARBA" id="ARBA00023211"/>
    </source>
</evidence>
<feature type="domain" description="Cytosol aminopeptidase" evidence="6">
    <location>
        <begin position="107"/>
        <end position="419"/>
    </location>
</feature>
<reference evidence="8" key="1">
    <citation type="submission" date="2020-01" db="EMBL/GenBank/DDBJ databases">
        <authorList>
            <person name="Rat A."/>
        </authorList>
    </citation>
    <scope>NUCLEOTIDE SEQUENCE</scope>
    <source>
        <strain evidence="8">LMG 31231</strain>
    </source>
</reference>
<dbReference type="EMBL" id="JAAEDM010000029">
    <property type="protein sequence ID" value="MBR0671928.1"/>
    <property type="molecule type" value="Genomic_DNA"/>
</dbReference>
<feature type="non-terminal residue" evidence="8">
    <location>
        <position position="1"/>
    </location>
</feature>
<dbReference type="SUPFAM" id="SSF52949">
    <property type="entry name" value="Macro domain-like"/>
    <property type="match status" value="1"/>
</dbReference>
<evidence type="ECO:0000313" key="9">
    <source>
        <dbReference type="Proteomes" id="UP001138751"/>
    </source>
</evidence>
<keyword evidence="5" id="KW-0464">Manganese</keyword>
<dbReference type="PRINTS" id="PR00481">
    <property type="entry name" value="LAMNOPPTDASE"/>
</dbReference>
<keyword evidence="4" id="KW-0378">Hydrolase</keyword>
<evidence type="ECO:0000259" key="7">
    <source>
        <dbReference type="Pfam" id="PF02789"/>
    </source>
</evidence>
<evidence type="ECO:0000256" key="4">
    <source>
        <dbReference type="ARBA" id="ARBA00022801"/>
    </source>
</evidence>
<dbReference type="Gene3D" id="3.40.630.10">
    <property type="entry name" value="Zn peptidases"/>
    <property type="match status" value="1"/>
</dbReference>
<dbReference type="Gene3D" id="3.40.220.10">
    <property type="entry name" value="Leucine Aminopeptidase, subunit E, domain 1"/>
    <property type="match status" value="1"/>
</dbReference>
<evidence type="ECO:0000256" key="2">
    <source>
        <dbReference type="ARBA" id="ARBA00022438"/>
    </source>
</evidence>
<dbReference type="GO" id="GO:0070006">
    <property type="term" value="F:metalloaminopeptidase activity"/>
    <property type="evidence" value="ECO:0007669"/>
    <property type="project" value="InterPro"/>
</dbReference>
<dbReference type="AlphaFoldDB" id="A0A9X9WXP9"/>
<comment type="caution">
    <text evidence="8">The sequence shown here is derived from an EMBL/GenBank/DDBJ whole genome shotgun (WGS) entry which is preliminary data.</text>
</comment>
<evidence type="ECO:0000313" key="8">
    <source>
        <dbReference type="EMBL" id="MBR0671928.1"/>
    </source>
</evidence>
<keyword evidence="9" id="KW-1185">Reference proteome</keyword>
<protein>
    <submittedName>
        <fullName evidence="8">Leucyl aminopeptidase</fullName>
    </submittedName>
</protein>
<reference evidence="8" key="2">
    <citation type="journal article" date="2021" name="Syst. Appl. Microbiol.">
        <title>Roseomonas hellenica sp. nov., isolated from roots of wild-growing Alkanna tinctoria.</title>
        <authorList>
            <person name="Rat A."/>
            <person name="Naranjo H.D."/>
            <person name="Lebbe L."/>
            <person name="Cnockaert M."/>
            <person name="Krigas N."/>
            <person name="Grigoriadou K."/>
            <person name="Maloupa E."/>
            <person name="Willems A."/>
        </authorList>
    </citation>
    <scope>NUCLEOTIDE SEQUENCE</scope>
    <source>
        <strain evidence="8">LMG 31231</strain>
    </source>
</reference>
<feature type="domain" description="Peptidase M17 leucyl aminopeptidase N-terminal" evidence="7">
    <location>
        <begin position="9"/>
        <end position="71"/>
    </location>
</feature>
<dbReference type="InterPro" id="IPR008283">
    <property type="entry name" value="Peptidase_M17_N"/>
</dbReference>
<evidence type="ECO:0000259" key="6">
    <source>
        <dbReference type="Pfam" id="PF00883"/>
    </source>
</evidence>
<dbReference type="PANTHER" id="PTHR11963:SF23">
    <property type="entry name" value="CYTOSOL AMINOPEPTIDASE"/>
    <property type="match status" value="1"/>
</dbReference>
<dbReference type="CDD" id="cd00433">
    <property type="entry name" value="Peptidase_M17"/>
    <property type="match status" value="1"/>
</dbReference>
<dbReference type="Pfam" id="PF02789">
    <property type="entry name" value="Peptidase_M17_N"/>
    <property type="match status" value="1"/>
</dbReference>
<organism evidence="8 9">
    <name type="scientific">Neoroseomonas soli</name>
    <dbReference type="NCBI Taxonomy" id="1081025"/>
    <lineage>
        <taxon>Bacteria</taxon>
        <taxon>Pseudomonadati</taxon>
        <taxon>Pseudomonadota</taxon>
        <taxon>Alphaproteobacteria</taxon>
        <taxon>Acetobacterales</taxon>
        <taxon>Acetobacteraceae</taxon>
        <taxon>Neoroseomonas</taxon>
    </lineage>
</organism>
<dbReference type="InterPro" id="IPR043472">
    <property type="entry name" value="Macro_dom-like"/>
</dbReference>
<dbReference type="RefSeq" id="WP_211862303.1">
    <property type="nucleotide sequence ID" value="NZ_JAAEDM010000029.1"/>
</dbReference>
<dbReference type="Proteomes" id="UP001138751">
    <property type="component" value="Unassembled WGS sequence"/>
</dbReference>
<evidence type="ECO:0000256" key="1">
    <source>
        <dbReference type="ARBA" id="ARBA00009528"/>
    </source>
</evidence>
<dbReference type="GO" id="GO:0005737">
    <property type="term" value="C:cytoplasm"/>
    <property type="evidence" value="ECO:0007669"/>
    <property type="project" value="InterPro"/>
</dbReference>
<dbReference type="Pfam" id="PF00883">
    <property type="entry name" value="Peptidase_M17"/>
    <property type="match status" value="1"/>
</dbReference>